<sequence>MRLSVIIPAHRSHAFIGDALDSLAAQQQPDGLALEVIVIADDGTDYAHHFTAARRQTLECLSATTGRIAAGPSAARNIGLNRASGDFISFLDADDLWLPGRAAALLPLAAAHGAAVCRMAITALDAPGAPKLTPVLPKHGHLSPQDSLLIDGGFCPVYRRDCITHTWDEDLDFAEDLLFNHAAVVNAGGLFVHPQPLMHYRIRPDSATHHMPSASHRAERAYAQMLSRLSPASGETATLAACLRRKRRLNAAYLQAWQQEPGLHFEQFVRDSSP</sequence>
<keyword evidence="2" id="KW-0808">Transferase</keyword>
<proteinExistence type="predicted"/>
<evidence type="ECO:0000313" key="2">
    <source>
        <dbReference type="EMBL" id="MBN8744280.1"/>
    </source>
</evidence>
<dbReference type="EMBL" id="JAFKMR010000016">
    <property type="protein sequence ID" value="MBN8744280.1"/>
    <property type="molecule type" value="Genomic_DNA"/>
</dbReference>
<organism evidence="2 3">
    <name type="scientific">Thiomonas arsenitoxydans (strain DSM 22701 / CIP 110005 / 3As)</name>
    <dbReference type="NCBI Taxonomy" id="426114"/>
    <lineage>
        <taxon>Bacteria</taxon>
        <taxon>Pseudomonadati</taxon>
        <taxon>Pseudomonadota</taxon>
        <taxon>Betaproteobacteria</taxon>
        <taxon>Burkholderiales</taxon>
        <taxon>Thiomonas</taxon>
    </lineage>
</organism>
<dbReference type="Pfam" id="PF00535">
    <property type="entry name" value="Glycos_transf_2"/>
    <property type="match status" value="1"/>
</dbReference>
<dbReference type="RefSeq" id="WP_276729868.1">
    <property type="nucleotide sequence ID" value="NZ_JAFKMR010000016.1"/>
</dbReference>
<dbReference type="Proteomes" id="UP000664800">
    <property type="component" value="Unassembled WGS sequence"/>
</dbReference>
<evidence type="ECO:0000313" key="3">
    <source>
        <dbReference type="Proteomes" id="UP000664800"/>
    </source>
</evidence>
<dbReference type="SUPFAM" id="SSF53448">
    <property type="entry name" value="Nucleotide-diphospho-sugar transferases"/>
    <property type="match status" value="1"/>
</dbReference>
<reference evidence="2" key="1">
    <citation type="submission" date="2021-02" db="EMBL/GenBank/DDBJ databases">
        <title>Thiocyanate and organic carbon inputs drive convergent selection for specific autotrophic Afipia and Thiobacillus strains within complex microbiomes.</title>
        <authorList>
            <person name="Huddy R.J."/>
            <person name="Sachdeva R."/>
            <person name="Kadzinga F."/>
            <person name="Kantor R.S."/>
            <person name="Harrison S.T.L."/>
            <person name="Banfield J.F."/>
        </authorList>
    </citation>
    <scope>NUCLEOTIDE SEQUENCE</scope>
    <source>
        <strain evidence="2">SCN18_13_7_16_R3_B_64_19</strain>
    </source>
</reference>
<dbReference type="Gene3D" id="3.90.550.10">
    <property type="entry name" value="Spore Coat Polysaccharide Biosynthesis Protein SpsA, Chain A"/>
    <property type="match status" value="1"/>
</dbReference>
<dbReference type="CDD" id="cd00761">
    <property type="entry name" value="Glyco_tranf_GTA_type"/>
    <property type="match status" value="1"/>
</dbReference>
<name>A0A8I1MWL9_THIA3</name>
<accession>A0A8I1MWL9</accession>
<dbReference type="PANTHER" id="PTHR22916:SF3">
    <property type="entry name" value="UDP-GLCNAC:BETAGAL BETA-1,3-N-ACETYLGLUCOSAMINYLTRANSFERASE-LIKE PROTEIN 1"/>
    <property type="match status" value="1"/>
</dbReference>
<dbReference type="PANTHER" id="PTHR22916">
    <property type="entry name" value="GLYCOSYLTRANSFERASE"/>
    <property type="match status" value="1"/>
</dbReference>
<evidence type="ECO:0000259" key="1">
    <source>
        <dbReference type="Pfam" id="PF00535"/>
    </source>
</evidence>
<dbReference type="AlphaFoldDB" id="A0A8I1MWL9"/>
<gene>
    <name evidence="2" type="ORF">J0I24_08190</name>
</gene>
<dbReference type="GO" id="GO:0016758">
    <property type="term" value="F:hexosyltransferase activity"/>
    <property type="evidence" value="ECO:0007669"/>
    <property type="project" value="UniProtKB-ARBA"/>
</dbReference>
<comment type="caution">
    <text evidence="2">The sequence shown here is derived from an EMBL/GenBank/DDBJ whole genome shotgun (WGS) entry which is preliminary data.</text>
</comment>
<protein>
    <submittedName>
        <fullName evidence="2">Glycosyltransferase family 2 protein</fullName>
    </submittedName>
</protein>
<feature type="domain" description="Glycosyltransferase 2-like" evidence="1">
    <location>
        <begin position="4"/>
        <end position="160"/>
    </location>
</feature>
<dbReference type="InterPro" id="IPR001173">
    <property type="entry name" value="Glyco_trans_2-like"/>
</dbReference>
<dbReference type="InterPro" id="IPR029044">
    <property type="entry name" value="Nucleotide-diphossugar_trans"/>
</dbReference>